<evidence type="ECO:0000256" key="15">
    <source>
        <dbReference type="SAM" id="Phobius"/>
    </source>
</evidence>
<evidence type="ECO:0000256" key="14">
    <source>
        <dbReference type="ARBA" id="ARBA00049902"/>
    </source>
</evidence>
<dbReference type="Gene3D" id="3.40.710.10">
    <property type="entry name" value="DD-peptidase/beta-lactamase superfamily"/>
    <property type="match status" value="2"/>
</dbReference>
<sequence>MSAPELPKTNPTPRPRRPWSNRITRAFWALFVLGVGTFLLYPILVSMNFMFLFGKSPSLEELEDPKVEQPSEIYTADGVLIGKYFRENRVPVTLNKISPLLIKALIATEDVRFYEHSGIDLTALGRAAAGVVTGNRSGGGSTITQQLAKNLYKTRRGETRGGLGYIPGVSTLISKTKEWLTAVELERRYTKEEILRMYFNTVEYGSKAYGIKVAAKTFFSTSPDSLTAEQAATLVGMLNNPTAYNPRFHPDAARKRRNLVLTRMGQAGVLPAAEVAALQQQPIKLKYQFEQHIDGPPTYFRGAVSQFVNEWCEKNGYDMYRDGLKIYTTIDSRMQQYAEESVQDRMKRLQQQFDRFWKNRDKNPWVDEDGNEIPNFIETQMKRTEQYKELAERYKGQPALLDSALHHKHPTKVFTWKGDGDTTLLLSPLDSLAYYKHFLHAGMMTMDPFTGQIKAWVGGLNYRFFQYDHVKQGKRQAGSTFKPFVYLTAIDNGYAPATESGTSG</sequence>
<keyword evidence="6" id="KW-0328">Glycosyltransferase</keyword>
<evidence type="ECO:0000256" key="9">
    <source>
        <dbReference type="ARBA" id="ARBA00022984"/>
    </source>
</evidence>
<keyword evidence="15" id="KW-1133">Transmembrane helix</keyword>
<dbReference type="Proteomes" id="UP000830401">
    <property type="component" value="Chromosome"/>
</dbReference>
<evidence type="ECO:0000256" key="8">
    <source>
        <dbReference type="ARBA" id="ARBA00022960"/>
    </source>
</evidence>
<dbReference type="InterPro" id="IPR012338">
    <property type="entry name" value="Beta-lactam/transpept-like"/>
</dbReference>
<evidence type="ECO:0000259" key="16">
    <source>
        <dbReference type="Pfam" id="PF00912"/>
    </source>
</evidence>
<dbReference type="Pfam" id="PF00912">
    <property type="entry name" value="Transgly"/>
    <property type="match status" value="1"/>
</dbReference>
<keyword evidence="9" id="KW-0573">Peptidoglycan synthesis</keyword>
<dbReference type="EMBL" id="CP095061">
    <property type="protein sequence ID" value="UOQ65386.1"/>
    <property type="molecule type" value="Genomic_DNA"/>
</dbReference>
<dbReference type="PANTHER" id="PTHR32282">
    <property type="entry name" value="BINDING PROTEIN TRANSPEPTIDASE, PUTATIVE-RELATED"/>
    <property type="match status" value="1"/>
</dbReference>
<dbReference type="InterPro" id="IPR036950">
    <property type="entry name" value="PBP_transglycosylase"/>
</dbReference>
<comment type="subcellular location">
    <subcellularLocation>
        <location evidence="1">Cell membrane</location>
    </subcellularLocation>
</comment>
<keyword evidence="4" id="KW-0378">Hydrolase</keyword>
<dbReference type="PANTHER" id="PTHR32282:SF11">
    <property type="entry name" value="PENICILLIN-BINDING PROTEIN 1B"/>
    <property type="match status" value="1"/>
</dbReference>
<feature type="transmembrane region" description="Helical" evidence="15">
    <location>
        <begin position="26"/>
        <end position="53"/>
    </location>
</feature>
<evidence type="ECO:0000256" key="11">
    <source>
        <dbReference type="ARBA" id="ARBA00023268"/>
    </source>
</evidence>
<keyword evidence="12" id="KW-0961">Cell wall biogenesis/degradation</keyword>
<keyword evidence="4" id="KW-0121">Carboxypeptidase</keyword>
<dbReference type="SUPFAM" id="SSF56601">
    <property type="entry name" value="beta-lactamase/transpeptidase-like"/>
    <property type="match status" value="1"/>
</dbReference>
<dbReference type="InterPro" id="IPR023346">
    <property type="entry name" value="Lysozyme-like_dom_sf"/>
</dbReference>
<dbReference type="RefSeq" id="WP_245119393.1">
    <property type="nucleotide sequence ID" value="NZ_CP095061.1"/>
</dbReference>
<evidence type="ECO:0000256" key="1">
    <source>
        <dbReference type="ARBA" id="ARBA00004236"/>
    </source>
</evidence>
<dbReference type="SUPFAM" id="SSF53955">
    <property type="entry name" value="Lysozyme-like"/>
    <property type="match status" value="1"/>
</dbReference>
<name>A0ABY4G3M2_9BACT</name>
<organism evidence="17 18">
    <name type="scientific">Hymenobacter volaticus</name>
    <dbReference type="NCBI Taxonomy" id="2932254"/>
    <lineage>
        <taxon>Bacteria</taxon>
        <taxon>Pseudomonadati</taxon>
        <taxon>Bacteroidota</taxon>
        <taxon>Cytophagia</taxon>
        <taxon>Cytophagales</taxon>
        <taxon>Hymenobacteraceae</taxon>
        <taxon>Hymenobacter</taxon>
    </lineage>
</organism>
<keyword evidence="5" id="KW-0645">Protease</keyword>
<evidence type="ECO:0000256" key="6">
    <source>
        <dbReference type="ARBA" id="ARBA00022676"/>
    </source>
</evidence>
<evidence type="ECO:0000256" key="5">
    <source>
        <dbReference type="ARBA" id="ARBA00022670"/>
    </source>
</evidence>
<protein>
    <submittedName>
        <fullName evidence="17">Transglycosylase domain-containing protein</fullName>
    </submittedName>
</protein>
<comment type="catalytic activity">
    <reaction evidence="13">
        <text>Preferential cleavage: (Ac)2-L-Lys-D-Ala-|-D-Ala. Also transpeptidation of peptidyl-alanyl moieties that are N-acyl substituents of D-alanine.</text>
        <dbReference type="EC" id="3.4.16.4"/>
    </reaction>
</comment>
<keyword evidence="7" id="KW-0808">Transferase</keyword>
<dbReference type="InterPro" id="IPR050396">
    <property type="entry name" value="Glycosyltr_51/Transpeptidase"/>
</dbReference>
<keyword evidence="11" id="KW-0511">Multifunctional enzyme</keyword>
<dbReference type="Gene3D" id="1.10.3810.10">
    <property type="entry name" value="Biosynthetic peptidoglycan transglycosylase-like"/>
    <property type="match status" value="1"/>
</dbReference>
<evidence type="ECO:0000256" key="3">
    <source>
        <dbReference type="ARBA" id="ARBA00022475"/>
    </source>
</evidence>
<comment type="catalytic activity">
    <reaction evidence="14">
        <text>[GlcNAc-(1-&gt;4)-Mur2Ac(oyl-L-Ala-gamma-D-Glu-L-Lys-D-Ala-D-Ala)](n)-di-trans,octa-cis-undecaprenyl diphosphate + beta-D-GlcNAc-(1-&gt;4)-Mur2Ac(oyl-L-Ala-gamma-D-Glu-L-Lys-D-Ala-D-Ala)-di-trans,octa-cis-undecaprenyl diphosphate = [GlcNAc-(1-&gt;4)-Mur2Ac(oyl-L-Ala-gamma-D-Glu-L-Lys-D-Ala-D-Ala)](n+1)-di-trans,octa-cis-undecaprenyl diphosphate + di-trans,octa-cis-undecaprenyl diphosphate + H(+)</text>
        <dbReference type="Rhea" id="RHEA:23708"/>
        <dbReference type="Rhea" id="RHEA-COMP:9602"/>
        <dbReference type="Rhea" id="RHEA-COMP:9603"/>
        <dbReference type="ChEBI" id="CHEBI:15378"/>
        <dbReference type="ChEBI" id="CHEBI:58405"/>
        <dbReference type="ChEBI" id="CHEBI:60033"/>
        <dbReference type="ChEBI" id="CHEBI:78435"/>
        <dbReference type="EC" id="2.4.99.28"/>
    </reaction>
</comment>
<dbReference type="InterPro" id="IPR001264">
    <property type="entry name" value="Glyco_trans_51"/>
</dbReference>
<evidence type="ECO:0000313" key="17">
    <source>
        <dbReference type="EMBL" id="UOQ65386.1"/>
    </source>
</evidence>
<evidence type="ECO:0000256" key="10">
    <source>
        <dbReference type="ARBA" id="ARBA00023136"/>
    </source>
</evidence>
<evidence type="ECO:0000256" key="12">
    <source>
        <dbReference type="ARBA" id="ARBA00023316"/>
    </source>
</evidence>
<reference evidence="17" key="1">
    <citation type="submission" date="2022-04" db="EMBL/GenBank/DDBJ databases">
        <title>Hymenobacter sp. isolated from the air.</title>
        <authorList>
            <person name="Won M."/>
            <person name="Lee C.-M."/>
            <person name="Woen H.-Y."/>
            <person name="Kwon S.-W."/>
        </authorList>
    </citation>
    <scope>NUCLEOTIDE SEQUENCE</scope>
    <source>
        <strain evidence="17">5420S-77</strain>
    </source>
</reference>
<evidence type="ECO:0000256" key="13">
    <source>
        <dbReference type="ARBA" id="ARBA00034000"/>
    </source>
</evidence>
<gene>
    <name evidence="17" type="ORF">MUN86_17790</name>
</gene>
<evidence type="ECO:0000256" key="2">
    <source>
        <dbReference type="ARBA" id="ARBA00004752"/>
    </source>
</evidence>
<keyword evidence="8" id="KW-0133">Cell shape</keyword>
<keyword evidence="15" id="KW-0812">Transmembrane</keyword>
<comment type="pathway">
    <text evidence="2">Cell wall biogenesis; peptidoglycan biosynthesis.</text>
</comment>
<keyword evidence="3" id="KW-1003">Cell membrane</keyword>
<proteinExistence type="predicted"/>
<keyword evidence="10 15" id="KW-0472">Membrane</keyword>
<evidence type="ECO:0000256" key="4">
    <source>
        <dbReference type="ARBA" id="ARBA00022645"/>
    </source>
</evidence>
<feature type="domain" description="Glycosyl transferase family 51" evidence="16">
    <location>
        <begin position="80"/>
        <end position="264"/>
    </location>
</feature>
<accession>A0ABY4G3M2</accession>
<keyword evidence="18" id="KW-1185">Reference proteome</keyword>
<evidence type="ECO:0000256" key="7">
    <source>
        <dbReference type="ARBA" id="ARBA00022679"/>
    </source>
</evidence>
<evidence type="ECO:0000313" key="18">
    <source>
        <dbReference type="Proteomes" id="UP000830401"/>
    </source>
</evidence>